<protein>
    <recommendedName>
        <fullName evidence="3">CLIP domain-containing serine protease</fullName>
    </recommendedName>
</protein>
<keyword evidence="2" id="KW-1185">Reference proteome</keyword>
<reference evidence="1 2" key="1">
    <citation type="journal article" date="2019" name="Commun. Biol.">
        <title>The bagworm genome reveals a unique fibroin gene that provides high tensile strength.</title>
        <authorList>
            <person name="Kono N."/>
            <person name="Nakamura H."/>
            <person name="Ohtoshi R."/>
            <person name="Tomita M."/>
            <person name="Numata K."/>
            <person name="Arakawa K."/>
        </authorList>
    </citation>
    <scope>NUCLEOTIDE SEQUENCE [LARGE SCALE GENOMIC DNA]</scope>
</reference>
<accession>A0A4C1X9Q4</accession>
<dbReference type="EMBL" id="BGZK01000790">
    <property type="protein sequence ID" value="GBP60541.1"/>
    <property type="molecule type" value="Genomic_DNA"/>
</dbReference>
<name>A0A4C1X9Q4_EUMVA</name>
<dbReference type="OrthoDB" id="6339452at2759"/>
<sequence length="270" mass="30266">MVGGGDRCVKDGQPAVCTPISKCQSALADIVKMKLPQPLSDYSCKQFHFQACALQGSELTVCCVDDPAASPARAPPTRTTSEDAFPAYEYEHEHQQAPDGCEPIPSRLTTQRTGRKAWDKCIEYQEKYVYPCESRLALGESKIRVDHCGHDPDELDAGGASIKMGQFPHMSRPCFHCTIRHIPEWAFAFHFFGLKNKFAQLEGHIALSGISDDKTKFYFVISQIEHRFAAETEKEVKQLLADEEMSDRCPSQSQSVTLNNLPDLKYLKNF</sequence>
<evidence type="ECO:0000313" key="1">
    <source>
        <dbReference type="EMBL" id="GBP60541.1"/>
    </source>
</evidence>
<dbReference type="AlphaFoldDB" id="A0A4C1X9Q4"/>
<dbReference type="Proteomes" id="UP000299102">
    <property type="component" value="Unassembled WGS sequence"/>
</dbReference>
<comment type="caution">
    <text evidence="1">The sequence shown here is derived from an EMBL/GenBank/DDBJ whole genome shotgun (WGS) entry which is preliminary data.</text>
</comment>
<organism evidence="1 2">
    <name type="scientific">Eumeta variegata</name>
    <name type="common">Bagworm moth</name>
    <name type="synonym">Eumeta japonica</name>
    <dbReference type="NCBI Taxonomy" id="151549"/>
    <lineage>
        <taxon>Eukaryota</taxon>
        <taxon>Metazoa</taxon>
        <taxon>Ecdysozoa</taxon>
        <taxon>Arthropoda</taxon>
        <taxon>Hexapoda</taxon>
        <taxon>Insecta</taxon>
        <taxon>Pterygota</taxon>
        <taxon>Neoptera</taxon>
        <taxon>Endopterygota</taxon>
        <taxon>Lepidoptera</taxon>
        <taxon>Glossata</taxon>
        <taxon>Ditrysia</taxon>
        <taxon>Tineoidea</taxon>
        <taxon>Psychidae</taxon>
        <taxon>Oiketicinae</taxon>
        <taxon>Eumeta</taxon>
    </lineage>
</organism>
<evidence type="ECO:0000313" key="2">
    <source>
        <dbReference type="Proteomes" id="UP000299102"/>
    </source>
</evidence>
<proteinExistence type="predicted"/>
<evidence type="ECO:0008006" key="3">
    <source>
        <dbReference type="Google" id="ProtNLM"/>
    </source>
</evidence>
<gene>
    <name evidence="1" type="ORF">EVAR_97795_1</name>
</gene>